<dbReference type="InterPro" id="IPR039064">
    <property type="entry name" value="ZNF750_Znf"/>
</dbReference>
<keyword evidence="4" id="KW-1185">Reference proteome</keyword>
<dbReference type="InterPro" id="IPR039363">
    <property type="entry name" value="ZNF750"/>
</dbReference>
<reference evidence="3" key="2">
    <citation type="submission" date="2025-08" db="UniProtKB">
        <authorList>
            <consortium name="Ensembl"/>
        </authorList>
    </citation>
    <scope>IDENTIFICATION</scope>
</reference>
<dbReference type="PANTHER" id="PTHR14678:SF2">
    <property type="entry name" value="PROLINE-RICH PROTEIN 35"/>
    <property type="match status" value="1"/>
</dbReference>
<sequence length="543" mass="59908">MSKDELGCKLAPVYKHKERKPKKPHYIPRPWGKPYNYKCFQCPFTCMEKSHLYNHMKYSLCKNSLSLLIESDWPYKKGNLLHPELRLLHATEASRARGRQEEAEACDPPCKVPKKCPGSSGVLMEQWKLVANGQRRAAPGEVSAPCPDGNIIPCYPPPAYGEFHEPQSLNLSLLGINYPLNPNLFSYLGPSVASGAAPHSHLAQLPFLASTAQLMHPHSAHFQPLQNPERSAFLPRFYYPLLFEHSFASAENKVANVKPEPQQSSAAAVPTPSQPKPVEQPKAGLLKVPVLKTTLPWMKGFREEMKKTSGCSTRRRATLCWASTACAGSPPSRMGTRTSLASKTEPPFSPTVSGKQTSLLHPEVTTVLIGDLSKTLEEYQEVEKKLSDLAKEDTPAQKQLRDQLVKIRHELFHIHQALEKATKPNEGPLDLSVKRPSQEVERDGKEPKAGSRYGKDPGSIGRSEHLRASSVEPYYSRTTKCEADSSVLLCTDGRSNASGNPGPPLSVAEDVPLGCRAVPRSLSCGLPSETDRRCIHSPLNTDP</sequence>
<evidence type="ECO:0000256" key="1">
    <source>
        <dbReference type="SAM" id="MobiDB-lite"/>
    </source>
</evidence>
<dbReference type="PANTHER" id="PTHR14678">
    <property type="entry name" value="PROLINE-RICH PROTEIN 35-RELATED"/>
    <property type="match status" value="1"/>
</dbReference>
<accession>H9G3T1</accession>
<dbReference type="Pfam" id="PF15269">
    <property type="entry name" value="zf-C2H2_7"/>
    <property type="match status" value="1"/>
</dbReference>
<protein>
    <recommendedName>
        <fullName evidence="2">Zinc finger protein 750-like zinc finger domain-containing protein</fullName>
    </recommendedName>
</protein>
<dbReference type="AlphaFoldDB" id="H9G3T1"/>
<dbReference type="HOGENOM" id="CLU_022992_0_0_1"/>
<feature type="compositionally biased region" description="Basic and acidic residues" evidence="1">
    <location>
        <begin position="432"/>
        <end position="455"/>
    </location>
</feature>
<name>H9G3T1_ANOCA</name>
<evidence type="ECO:0000313" key="4">
    <source>
        <dbReference type="Proteomes" id="UP000001646"/>
    </source>
</evidence>
<evidence type="ECO:0000313" key="3">
    <source>
        <dbReference type="Ensembl" id="ENSACAP00000000453.3"/>
    </source>
</evidence>
<feature type="region of interest" description="Disordered" evidence="1">
    <location>
        <begin position="255"/>
        <end position="280"/>
    </location>
</feature>
<feature type="domain" description="Zinc finger protein 750-like zinc finger" evidence="2">
    <location>
        <begin position="18"/>
        <end position="68"/>
    </location>
</feature>
<dbReference type="GeneTree" id="ENSGT00530000063870"/>
<dbReference type="STRING" id="28377.ENSACAP00000000453"/>
<organism evidence="3 4">
    <name type="scientific">Anolis carolinensis</name>
    <name type="common">Green anole</name>
    <name type="synonym">American chameleon</name>
    <dbReference type="NCBI Taxonomy" id="28377"/>
    <lineage>
        <taxon>Eukaryota</taxon>
        <taxon>Metazoa</taxon>
        <taxon>Chordata</taxon>
        <taxon>Craniata</taxon>
        <taxon>Vertebrata</taxon>
        <taxon>Euteleostomi</taxon>
        <taxon>Lepidosauria</taxon>
        <taxon>Squamata</taxon>
        <taxon>Bifurcata</taxon>
        <taxon>Unidentata</taxon>
        <taxon>Episquamata</taxon>
        <taxon>Toxicofera</taxon>
        <taxon>Iguania</taxon>
        <taxon>Dactyloidae</taxon>
        <taxon>Anolis</taxon>
    </lineage>
</organism>
<feature type="region of interest" description="Disordered" evidence="1">
    <location>
        <begin position="331"/>
        <end position="357"/>
    </location>
</feature>
<reference evidence="3" key="1">
    <citation type="submission" date="2009-12" db="EMBL/GenBank/DDBJ databases">
        <title>The Genome Sequence of Anolis carolinensis (Green Anole Lizard).</title>
        <authorList>
            <consortium name="The Genome Sequencing Platform"/>
            <person name="Di Palma F."/>
            <person name="Alfoldi J."/>
            <person name="Heiman D."/>
            <person name="Young S."/>
            <person name="Grabherr M."/>
            <person name="Johnson J."/>
            <person name="Lander E.S."/>
            <person name="Lindblad-Toh K."/>
        </authorList>
    </citation>
    <scope>NUCLEOTIDE SEQUENCE [LARGE SCALE GENOMIC DNA]</scope>
    <source>
        <strain evidence="3">JBL SC #1</strain>
    </source>
</reference>
<dbReference type="Bgee" id="ENSACAG00000000557">
    <property type="expression patterns" value="Expressed in kidney"/>
</dbReference>
<dbReference type="eggNOG" id="ENOG502QRT7">
    <property type="taxonomic scope" value="Eukaryota"/>
</dbReference>
<evidence type="ECO:0000259" key="2">
    <source>
        <dbReference type="Pfam" id="PF15269"/>
    </source>
</evidence>
<reference evidence="3" key="3">
    <citation type="submission" date="2025-09" db="UniProtKB">
        <authorList>
            <consortium name="Ensembl"/>
        </authorList>
    </citation>
    <scope>IDENTIFICATION</scope>
</reference>
<dbReference type="Ensembl" id="ENSACAT00000000471.3">
    <property type="protein sequence ID" value="ENSACAP00000000453.3"/>
    <property type="gene ID" value="ENSACAG00000000557.3"/>
</dbReference>
<proteinExistence type="predicted"/>
<feature type="region of interest" description="Disordered" evidence="1">
    <location>
        <begin position="418"/>
        <end position="467"/>
    </location>
</feature>
<dbReference type="InParanoid" id="H9G3T1"/>
<dbReference type="Proteomes" id="UP000001646">
    <property type="component" value="Unplaced"/>
</dbReference>